<keyword evidence="1" id="KW-1133">Transmembrane helix</keyword>
<dbReference type="Proteomes" id="UP001252243">
    <property type="component" value="Unassembled WGS sequence"/>
</dbReference>
<reference evidence="2 3" key="1">
    <citation type="submission" date="2023-07" db="EMBL/GenBank/DDBJ databases">
        <title>Sorghum-associated microbial communities from plants grown in Nebraska, USA.</title>
        <authorList>
            <person name="Schachtman D."/>
        </authorList>
    </citation>
    <scope>NUCLEOTIDE SEQUENCE [LARGE SCALE GENOMIC DNA]</scope>
    <source>
        <strain evidence="2 3">BE167</strain>
    </source>
</reference>
<name>A0ABU1U9R7_9MICC</name>
<feature type="transmembrane region" description="Helical" evidence="1">
    <location>
        <begin position="46"/>
        <end position="68"/>
    </location>
</feature>
<dbReference type="RefSeq" id="WP_310051795.1">
    <property type="nucleotide sequence ID" value="NZ_JAVDVQ010000004.1"/>
</dbReference>
<dbReference type="EMBL" id="JAVDVQ010000004">
    <property type="protein sequence ID" value="MDR7081944.1"/>
    <property type="molecule type" value="Genomic_DNA"/>
</dbReference>
<organism evidence="2 3">
    <name type="scientific">Arthrobacter ginsengisoli</name>
    <dbReference type="NCBI Taxonomy" id="1356565"/>
    <lineage>
        <taxon>Bacteria</taxon>
        <taxon>Bacillati</taxon>
        <taxon>Actinomycetota</taxon>
        <taxon>Actinomycetes</taxon>
        <taxon>Micrococcales</taxon>
        <taxon>Micrococcaceae</taxon>
        <taxon>Arthrobacter</taxon>
    </lineage>
</organism>
<keyword evidence="3" id="KW-1185">Reference proteome</keyword>
<protein>
    <submittedName>
        <fullName evidence="2">Uncharacterized protein</fullName>
    </submittedName>
</protein>
<gene>
    <name evidence="2" type="ORF">J2X01_001229</name>
</gene>
<sequence>MPSLFESVPFPPVQLLALAAVVACAAGSCVYLLRKHLADDDGLPDAVFWDGFAGFAIIAPAIILPALVAPWAGLFLGVVAAGAAAASYLWTPRVFSWQADRRFSKETAASHEEAAARHRSALARWQRYELDPAHSIDYPAMSDPRQPETAAMIRAMKAAERLRGGTEAGYAPAVDQLERALADAERAAGVGREAPTRPAGFPALG</sequence>
<evidence type="ECO:0000256" key="1">
    <source>
        <dbReference type="SAM" id="Phobius"/>
    </source>
</evidence>
<feature type="transmembrane region" description="Helical" evidence="1">
    <location>
        <begin position="12"/>
        <end position="34"/>
    </location>
</feature>
<proteinExistence type="predicted"/>
<comment type="caution">
    <text evidence="2">The sequence shown here is derived from an EMBL/GenBank/DDBJ whole genome shotgun (WGS) entry which is preliminary data.</text>
</comment>
<keyword evidence="1" id="KW-0812">Transmembrane</keyword>
<evidence type="ECO:0000313" key="3">
    <source>
        <dbReference type="Proteomes" id="UP001252243"/>
    </source>
</evidence>
<feature type="transmembrane region" description="Helical" evidence="1">
    <location>
        <begin position="74"/>
        <end position="95"/>
    </location>
</feature>
<accession>A0ABU1U9R7</accession>
<keyword evidence="1" id="KW-0472">Membrane</keyword>
<evidence type="ECO:0000313" key="2">
    <source>
        <dbReference type="EMBL" id="MDR7081944.1"/>
    </source>
</evidence>